<gene>
    <name evidence="2" type="ORF">FRC96_14165</name>
</gene>
<evidence type="ECO:0000313" key="2">
    <source>
        <dbReference type="EMBL" id="TXD34340.1"/>
    </source>
</evidence>
<protein>
    <recommendedName>
        <fullName evidence="4">PEGA domain-containing protein</fullName>
    </recommendedName>
</protein>
<sequence length="301" mass="34214">MMWSRMARVMSIAMMASMMAVNAGAQETPSSNPVEALQRANRLAMAGAWTRSVPHYEAAILKAGENFPIAYFNFAEVLRAKKQCERAVLFYQAYLDRGDAQDVIEESRQNVQNCIDGGAEMVFEGNEPPLSEGEPRWVRVTLVARDVARGRIDIDGFPMFFSGEERQLWMRSGSYRVGATLADHEPLQTEIVIGSAPEQRVELNAEPMLFTGSLKVLVDRPGAKVRVEPRELDAPQRARIETFEVLTPWEEARELPTGTYFVEVTLADHHRWIRNVEIERDRPSEVNVRLRRMLPEAIRPR</sequence>
<feature type="chain" id="PRO_5022948918" description="PEGA domain-containing protein" evidence="1">
    <location>
        <begin position="26"/>
        <end position="301"/>
    </location>
</feature>
<dbReference type="AlphaFoldDB" id="A0A5C6WZX9"/>
<name>A0A5C6WZX9_9DELT</name>
<dbReference type="EMBL" id="VOSL01000055">
    <property type="protein sequence ID" value="TXD34340.1"/>
    <property type="molecule type" value="Genomic_DNA"/>
</dbReference>
<keyword evidence="1" id="KW-0732">Signal</keyword>
<evidence type="ECO:0008006" key="4">
    <source>
        <dbReference type="Google" id="ProtNLM"/>
    </source>
</evidence>
<dbReference type="Proteomes" id="UP000321046">
    <property type="component" value="Unassembled WGS sequence"/>
</dbReference>
<dbReference type="OrthoDB" id="5503777at2"/>
<reference evidence="2 3" key="1">
    <citation type="submission" date="2019-08" db="EMBL/GenBank/DDBJ databases">
        <title>Bradymonadales sp. TMQ2.</title>
        <authorList>
            <person name="Liang Q."/>
        </authorList>
    </citation>
    <scope>NUCLEOTIDE SEQUENCE [LARGE SCALE GENOMIC DNA]</scope>
    <source>
        <strain evidence="2 3">TMQ2</strain>
    </source>
</reference>
<dbReference type="InterPro" id="IPR011990">
    <property type="entry name" value="TPR-like_helical_dom_sf"/>
</dbReference>
<evidence type="ECO:0000313" key="3">
    <source>
        <dbReference type="Proteomes" id="UP000321046"/>
    </source>
</evidence>
<dbReference type="SUPFAM" id="SSF48452">
    <property type="entry name" value="TPR-like"/>
    <property type="match status" value="1"/>
</dbReference>
<proteinExistence type="predicted"/>
<dbReference type="RefSeq" id="WP_146975297.1">
    <property type="nucleotide sequence ID" value="NZ_VOSL01000055.1"/>
</dbReference>
<comment type="caution">
    <text evidence="2">The sequence shown here is derived from an EMBL/GenBank/DDBJ whole genome shotgun (WGS) entry which is preliminary data.</text>
</comment>
<evidence type="ECO:0000256" key="1">
    <source>
        <dbReference type="SAM" id="SignalP"/>
    </source>
</evidence>
<organism evidence="2 3">
    <name type="scientific">Lujinxingia vulgaris</name>
    <dbReference type="NCBI Taxonomy" id="2600176"/>
    <lineage>
        <taxon>Bacteria</taxon>
        <taxon>Deltaproteobacteria</taxon>
        <taxon>Bradymonadales</taxon>
        <taxon>Lujinxingiaceae</taxon>
        <taxon>Lujinxingia</taxon>
    </lineage>
</organism>
<feature type="signal peptide" evidence="1">
    <location>
        <begin position="1"/>
        <end position="25"/>
    </location>
</feature>
<accession>A0A5C6WZX9</accession>